<name>A0A8J3QD95_9ACTN</name>
<dbReference type="PANTHER" id="PTHR43156">
    <property type="entry name" value="STAGE II SPORULATION PROTEIN E-RELATED"/>
    <property type="match status" value="1"/>
</dbReference>
<dbReference type="InterPro" id="IPR036457">
    <property type="entry name" value="PPM-type-like_dom_sf"/>
</dbReference>
<evidence type="ECO:0000256" key="2">
    <source>
        <dbReference type="ARBA" id="ARBA00022777"/>
    </source>
</evidence>
<keyword evidence="8" id="KW-1185">Reference proteome</keyword>
<dbReference type="InterPro" id="IPR029016">
    <property type="entry name" value="GAF-like_dom_sf"/>
</dbReference>
<keyword evidence="4" id="KW-0805">Transcription regulation</keyword>
<dbReference type="Gene3D" id="3.30.450.40">
    <property type="match status" value="1"/>
</dbReference>
<reference evidence="7" key="1">
    <citation type="submission" date="2021-01" db="EMBL/GenBank/DDBJ databases">
        <title>Whole genome shotgun sequence of Rhizocola hellebori NBRC 109834.</title>
        <authorList>
            <person name="Komaki H."/>
            <person name="Tamura T."/>
        </authorList>
    </citation>
    <scope>NUCLEOTIDE SEQUENCE</scope>
    <source>
        <strain evidence="7">NBRC 109834</strain>
    </source>
</reference>
<sequence length="758" mass="81242">MSQDWPARVRRLEEEVAGLRRAMRARGLIEQAKGMLAERLGCDPEAAFQVLSAQSQHTNTPLTSVAADIVGVAPPAEPVYTAEPGHAGPEPVRLTDPMNAPQLRAVVEPGEWHGSLPRHQARGLRLTMAALDAAGNLDELVHALALTDLHEEKDTAAAIFVVEVDGGLRLLAAVGWPPQIVSAWRRVPPSINSTVGSAVRMGRPVVTDGAPPDDYVWIGPGTARMVFPLATDGRVVGALMFAWPDGRKLGELTRHCLSLAAVEAGRAASRLWPAFTADSAGSSIDLGWVRSILDGITGDAHLLLPLRDAQGRVADFVVEAASRSAAEGDPGMLGRRLLDSAPQLAVDGIFDAYVEVLANGVIWEGVHGGIKRRAIPVGGAVLASWEPADPDGADRLTRLEAMGGFGWAEWDLDGGETTWSVGMSRIFGRVNKAPVAFDALIKLVEESHTARMEAFQAELLAGRDSVVELRLTPACSSRWVRLFCEAPKSSGHSKLVQMLAQDVSERYAREERLRSVQSQAAAGRLRLASEQELTVRLAQTLYPRPRVEAGGPRARVLGQHWHPSSGPLLRADFCEAVQLPGGRIVAVIGDVFSTGTLAAATAVRLIRPVIALARAELSLKRILDVMNAELRQDRDPSLASLLVTVLEPSTGDFAWASAGHLPPILLRENTSRQLSGAAGPLLGLTETGYVQKRVRLQPGDTVVCYTDGLVDQAAEHPLAQLQEELSQTHREGGVEALLSAELPRPNVEACLLVAEFRG</sequence>
<dbReference type="InterPro" id="IPR035965">
    <property type="entry name" value="PAS-like_dom_sf"/>
</dbReference>
<keyword evidence="1" id="KW-0808">Transferase</keyword>
<dbReference type="SUPFAM" id="SSF55781">
    <property type="entry name" value="GAF domain-like"/>
    <property type="match status" value="1"/>
</dbReference>
<dbReference type="SUPFAM" id="SSF81606">
    <property type="entry name" value="PP2C-like"/>
    <property type="match status" value="1"/>
</dbReference>
<dbReference type="InterPro" id="IPR005561">
    <property type="entry name" value="ANTAR"/>
</dbReference>
<dbReference type="InterPro" id="IPR011006">
    <property type="entry name" value="CheY-like_superfamily"/>
</dbReference>
<evidence type="ECO:0000256" key="1">
    <source>
        <dbReference type="ARBA" id="ARBA00022679"/>
    </source>
</evidence>
<proteinExistence type="predicted"/>
<comment type="caution">
    <text evidence="7">The sequence shown here is derived from an EMBL/GenBank/DDBJ whole genome shotgun (WGS) entry which is preliminary data.</text>
</comment>
<dbReference type="Gene3D" id="1.10.10.10">
    <property type="entry name" value="Winged helix-like DNA-binding domain superfamily/Winged helix DNA-binding domain"/>
    <property type="match status" value="1"/>
</dbReference>
<feature type="domain" description="ANTAR" evidence="6">
    <location>
        <begin position="9"/>
        <end position="70"/>
    </location>
</feature>
<evidence type="ECO:0000313" key="7">
    <source>
        <dbReference type="EMBL" id="GIH08551.1"/>
    </source>
</evidence>
<dbReference type="InterPro" id="IPR052016">
    <property type="entry name" value="Bact_Sigma-Reg"/>
</dbReference>
<organism evidence="7 8">
    <name type="scientific">Rhizocola hellebori</name>
    <dbReference type="NCBI Taxonomy" id="1392758"/>
    <lineage>
        <taxon>Bacteria</taxon>
        <taxon>Bacillati</taxon>
        <taxon>Actinomycetota</taxon>
        <taxon>Actinomycetes</taxon>
        <taxon>Micromonosporales</taxon>
        <taxon>Micromonosporaceae</taxon>
        <taxon>Rhizocola</taxon>
    </lineage>
</organism>
<dbReference type="Pfam" id="PF03861">
    <property type="entry name" value="ANTAR"/>
    <property type="match status" value="1"/>
</dbReference>
<dbReference type="PROSITE" id="PS50921">
    <property type="entry name" value="ANTAR"/>
    <property type="match status" value="1"/>
</dbReference>
<gene>
    <name evidence="7" type="ORF">Rhe02_66180</name>
</gene>
<evidence type="ECO:0000256" key="3">
    <source>
        <dbReference type="ARBA" id="ARBA00022801"/>
    </source>
</evidence>
<evidence type="ECO:0000313" key="8">
    <source>
        <dbReference type="Proteomes" id="UP000612899"/>
    </source>
</evidence>
<dbReference type="AlphaFoldDB" id="A0A8J3QD95"/>
<dbReference type="EMBL" id="BONY01000051">
    <property type="protein sequence ID" value="GIH08551.1"/>
    <property type="molecule type" value="Genomic_DNA"/>
</dbReference>
<dbReference type="SMART" id="SM01012">
    <property type="entry name" value="ANTAR"/>
    <property type="match status" value="1"/>
</dbReference>
<evidence type="ECO:0000256" key="5">
    <source>
        <dbReference type="ARBA" id="ARBA00023163"/>
    </source>
</evidence>
<dbReference type="Gene3D" id="3.60.40.10">
    <property type="entry name" value="PPM-type phosphatase domain"/>
    <property type="match status" value="1"/>
</dbReference>
<dbReference type="SUPFAM" id="SSF52172">
    <property type="entry name" value="CheY-like"/>
    <property type="match status" value="1"/>
</dbReference>
<accession>A0A8J3QD95</accession>
<dbReference type="SMART" id="SM00331">
    <property type="entry name" value="PP2C_SIG"/>
    <property type="match status" value="1"/>
</dbReference>
<dbReference type="Pfam" id="PF13185">
    <property type="entry name" value="GAF_2"/>
    <property type="match status" value="1"/>
</dbReference>
<evidence type="ECO:0000259" key="6">
    <source>
        <dbReference type="PROSITE" id="PS50921"/>
    </source>
</evidence>
<dbReference type="InterPro" id="IPR001932">
    <property type="entry name" value="PPM-type_phosphatase-like_dom"/>
</dbReference>
<dbReference type="GO" id="GO:0016301">
    <property type="term" value="F:kinase activity"/>
    <property type="evidence" value="ECO:0007669"/>
    <property type="project" value="UniProtKB-KW"/>
</dbReference>
<dbReference type="Proteomes" id="UP000612899">
    <property type="component" value="Unassembled WGS sequence"/>
</dbReference>
<dbReference type="Pfam" id="PF07228">
    <property type="entry name" value="SpoIIE"/>
    <property type="match status" value="1"/>
</dbReference>
<dbReference type="InterPro" id="IPR036388">
    <property type="entry name" value="WH-like_DNA-bd_sf"/>
</dbReference>
<keyword evidence="2" id="KW-0418">Kinase</keyword>
<dbReference type="RefSeq" id="WP_203912302.1">
    <property type="nucleotide sequence ID" value="NZ_BONY01000051.1"/>
</dbReference>
<keyword evidence="5" id="KW-0804">Transcription</keyword>
<dbReference type="GO" id="GO:0003723">
    <property type="term" value="F:RNA binding"/>
    <property type="evidence" value="ECO:0007669"/>
    <property type="project" value="InterPro"/>
</dbReference>
<dbReference type="InterPro" id="IPR003018">
    <property type="entry name" value="GAF"/>
</dbReference>
<dbReference type="PANTHER" id="PTHR43156:SF2">
    <property type="entry name" value="STAGE II SPORULATION PROTEIN E"/>
    <property type="match status" value="1"/>
</dbReference>
<evidence type="ECO:0000256" key="4">
    <source>
        <dbReference type="ARBA" id="ARBA00023015"/>
    </source>
</evidence>
<protein>
    <submittedName>
        <fullName evidence="7">Transcription antitermination regulator</fullName>
    </submittedName>
</protein>
<keyword evidence="3" id="KW-0378">Hydrolase</keyword>
<dbReference type="SUPFAM" id="SSF55785">
    <property type="entry name" value="PYP-like sensor domain (PAS domain)"/>
    <property type="match status" value="1"/>
</dbReference>
<dbReference type="GO" id="GO:0016791">
    <property type="term" value="F:phosphatase activity"/>
    <property type="evidence" value="ECO:0007669"/>
    <property type="project" value="TreeGrafter"/>
</dbReference>